<dbReference type="AlphaFoldDB" id="A0A427A8C0"/>
<feature type="region of interest" description="Disordered" evidence="1">
    <location>
        <begin position="246"/>
        <end position="276"/>
    </location>
</feature>
<evidence type="ECO:0000256" key="1">
    <source>
        <dbReference type="SAM" id="MobiDB-lite"/>
    </source>
</evidence>
<proteinExistence type="predicted"/>
<evidence type="ECO:0000313" key="3">
    <source>
        <dbReference type="Proteomes" id="UP000287651"/>
    </source>
</evidence>
<dbReference type="EMBL" id="AMZH03003390">
    <property type="protein sequence ID" value="RRT72489.1"/>
    <property type="molecule type" value="Genomic_DNA"/>
</dbReference>
<dbReference type="Proteomes" id="UP000287651">
    <property type="component" value="Unassembled WGS sequence"/>
</dbReference>
<organism evidence="2 3">
    <name type="scientific">Ensete ventricosum</name>
    <name type="common">Abyssinian banana</name>
    <name type="synonym">Musa ensete</name>
    <dbReference type="NCBI Taxonomy" id="4639"/>
    <lineage>
        <taxon>Eukaryota</taxon>
        <taxon>Viridiplantae</taxon>
        <taxon>Streptophyta</taxon>
        <taxon>Embryophyta</taxon>
        <taxon>Tracheophyta</taxon>
        <taxon>Spermatophyta</taxon>
        <taxon>Magnoliopsida</taxon>
        <taxon>Liliopsida</taxon>
        <taxon>Zingiberales</taxon>
        <taxon>Musaceae</taxon>
        <taxon>Ensete</taxon>
    </lineage>
</organism>
<accession>A0A427A8C0</accession>
<feature type="compositionally biased region" description="Polar residues" evidence="1">
    <location>
        <begin position="385"/>
        <end position="396"/>
    </location>
</feature>
<evidence type="ECO:0008006" key="4">
    <source>
        <dbReference type="Google" id="ProtNLM"/>
    </source>
</evidence>
<comment type="caution">
    <text evidence="2">The sequence shown here is derived from an EMBL/GenBank/DDBJ whole genome shotgun (WGS) entry which is preliminary data.</text>
</comment>
<sequence length="416" mass="47531">MRVKTSENNGEEKWRDVAHLDRQRKKKKVEALAFPKVYNHHESGRGRAYETKLGLYNSVSNQALLGDVARRLTPTPSASVCSFPDPDTLSSDSIDSLRVQLRLVNQRINNVHKTIRTKDERGESPLCGSLFVQKIKDTPIPQHFHLTMLEVYDDGSDPIEHVAAFQMQMALYRTSDTIMCRAFSTTLRGITRGWYGRLPPSSINSFDQLAREFEANFRTSARPKPIAASLLGMRANQYVAAETLVAEKRKDQKRPRAEPSRGPPPGLPRKRTERAEHIVPRPPNILLNSTRTEIILQIREKGLIKTPNPMKSRVEDRDHRHYCRFHCDYGHDTEECSDLKNQIEDLIRRGHLDRYIRKPRESSLHSKGPMERQVDVIIGDPATGGDSSSARKSYTCRSLEEAPSPGRSWDHLRIRE</sequence>
<protein>
    <recommendedName>
        <fullName evidence="4">Retrotransposon gag domain-containing protein</fullName>
    </recommendedName>
</protein>
<dbReference type="PANTHER" id="PTHR33223:SF10">
    <property type="entry name" value="AMINOTRANSFERASE-LIKE PLANT MOBILE DOMAIN-CONTAINING PROTEIN"/>
    <property type="match status" value="1"/>
</dbReference>
<gene>
    <name evidence="2" type="ORF">B296_00008639</name>
</gene>
<evidence type="ECO:0000313" key="2">
    <source>
        <dbReference type="EMBL" id="RRT72489.1"/>
    </source>
</evidence>
<dbReference type="PANTHER" id="PTHR33223">
    <property type="entry name" value="CCHC-TYPE DOMAIN-CONTAINING PROTEIN"/>
    <property type="match status" value="1"/>
</dbReference>
<name>A0A427A8C0_ENSVE</name>
<feature type="region of interest" description="Disordered" evidence="1">
    <location>
        <begin position="378"/>
        <end position="416"/>
    </location>
</feature>
<reference evidence="2 3" key="1">
    <citation type="journal article" date="2014" name="Agronomy (Basel)">
        <title>A Draft Genome Sequence for Ensete ventricosum, the Drought-Tolerant Tree Against Hunger.</title>
        <authorList>
            <person name="Harrison J."/>
            <person name="Moore K.A."/>
            <person name="Paszkiewicz K."/>
            <person name="Jones T."/>
            <person name="Grant M."/>
            <person name="Ambacheew D."/>
            <person name="Muzemil S."/>
            <person name="Studholme D.J."/>
        </authorList>
    </citation>
    <scope>NUCLEOTIDE SEQUENCE [LARGE SCALE GENOMIC DNA]</scope>
</reference>
<feature type="compositionally biased region" description="Basic and acidic residues" evidence="1">
    <location>
        <begin position="246"/>
        <end position="259"/>
    </location>
</feature>